<dbReference type="Pfam" id="PF14497">
    <property type="entry name" value="GST_C_3"/>
    <property type="match status" value="1"/>
</dbReference>
<evidence type="ECO:0000313" key="3">
    <source>
        <dbReference type="EMBL" id="SVA27201.1"/>
    </source>
</evidence>
<dbReference type="Gene3D" id="1.20.1050.10">
    <property type="match status" value="1"/>
</dbReference>
<evidence type="ECO:0008006" key="4">
    <source>
        <dbReference type="Google" id="ProtNLM"/>
    </source>
</evidence>
<dbReference type="InterPro" id="IPR036249">
    <property type="entry name" value="Thioredoxin-like_sf"/>
</dbReference>
<sequence>MSYKLYYAEPSAAMGARVILEEIGSPYELIWTDISQNSTRKPDLLGLNPNGWIPVLVWEEGAIYECGAITVFLCDRHPEIQLAPRATDPDRGLFLQWLFFFSSSLQNAYQMTYYPNRFCAATTDEKSIKSRSTSRLQELWQVVDDAIGGKDWLLGKRFSAADVYLFMLTTWLSESHQHPAIDSFKNVKRVAAKVMQRPSVCSIYESYISDITAGKKSNP</sequence>
<proteinExistence type="predicted"/>
<feature type="domain" description="GST N-terminal" evidence="1">
    <location>
        <begin position="1"/>
        <end position="81"/>
    </location>
</feature>
<dbReference type="AlphaFoldDB" id="A0A381UHL9"/>
<name>A0A381UHL9_9ZZZZ</name>
<dbReference type="SUPFAM" id="SSF47616">
    <property type="entry name" value="GST C-terminal domain-like"/>
    <property type="match status" value="1"/>
</dbReference>
<protein>
    <recommendedName>
        <fullName evidence="4">GST N-terminal domain-containing protein</fullName>
    </recommendedName>
</protein>
<dbReference type="CDD" id="cd03188">
    <property type="entry name" value="GST_C_Beta"/>
    <property type="match status" value="1"/>
</dbReference>
<accession>A0A381UHL9</accession>
<gene>
    <name evidence="3" type="ORF">METZ01_LOCUS80055</name>
</gene>
<dbReference type="SUPFAM" id="SSF52833">
    <property type="entry name" value="Thioredoxin-like"/>
    <property type="match status" value="1"/>
</dbReference>
<dbReference type="InterPro" id="IPR040079">
    <property type="entry name" value="Glutathione_S-Trfase"/>
</dbReference>
<reference evidence="3" key="1">
    <citation type="submission" date="2018-05" db="EMBL/GenBank/DDBJ databases">
        <authorList>
            <person name="Lanie J.A."/>
            <person name="Ng W.-L."/>
            <person name="Kazmierczak K.M."/>
            <person name="Andrzejewski T.M."/>
            <person name="Davidsen T.M."/>
            <person name="Wayne K.J."/>
            <person name="Tettelin H."/>
            <person name="Glass J.I."/>
            <person name="Rusch D."/>
            <person name="Podicherti R."/>
            <person name="Tsui H.-C.T."/>
            <person name="Winkler M.E."/>
        </authorList>
    </citation>
    <scope>NUCLEOTIDE SEQUENCE</scope>
</reference>
<dbReference type="SFLD" id="SFLDG00358">
    <property type="entry name" value="Main_(cytGST)"/>
    <property type="match status" value="1"/>
</dbReference>
<dbReference type="SFLD" id="SFLDG01150">
    <property type="entry name" value="Main.1:_Beta-like"/>
    <property type="match status" value="1"/>
</dbReference>
<dbReference type="Gene3D" id="3.40.30.10">
    <property type="entry name" value="Glutaredoxin"/>
    <property type="match status" value="1"/>
</dbReference>
<evidence type="ECO:0000259" key="1">
    <source>
        <dbReference type="PROSITE" id="PS50404"/>
    </source>
</evidence>
<feature type="domain" description="GST C-terminal" evidence="2">
    <location>
        <begin position="87"/>
        <end position="219"/>
    </location>
</feature>
<dbReference type="Pfam" id="PF02798">
    <property type="entry name" value="GST_N"/>
    <property type="match status" value="1"/>
</dbReference>
<dbReference type="SFLD" id="SFLDS00019">
    <property type="entry name" value="Glutathione_Transferase_(cytos"/>
    <property type="match status" value="1"/>
</dbReference>
<dbReference type="CDD" id="cd03057">
    <property type="entry name" value="GST_N_Beta"/>
    <property type="match status" value="1"/>
</dbReference>
<organism evidence="3">
    <name type="scientific">marine metagenome</name>
    <dbReference type="NCBI Taxonomy" id="408172"/>
    <lineage>
        <taxon>unclassified sequences</taxon>
        <taxon>metagenomes</taxon>
        <taxon>ecological metagenomes</taxon>
    </lineage>
</organism>
<dbReference type="PROSITE" id="PS50404">
    <property type="entry name" value="GST_NTER"/>
    <property type="match status" value="1"/>
</dbReference>
<dbReference type="PROSITE" id="PS50405">
    <property type="entry name" value="GST_CTER"/>
    <property type="match status" value="1"/>
</dbReference>
<dbReference type="PANTHER" id="PTHR44051">
    <property type="entry name" value="GLUTATHIONE S-TRANSFERASE-RELATED"/>
    <property type="match status" value="1"/>
</dbReference>
<dbReference type="InterPro" id="IPR004046">
    <property type="entry name" value="GST_C"/>
</dbReference>
<dbReference type="PANTHER" id="PTHR44051:SF8">
    <property type="entry name" value="GLUTATHIONE S-TRANSFERASE GSTA"/>
    <property type="match status" value="1"/>
</dbReference>
<dbReference type="InterPro" id="IPR036282">
    <property type="entry name" value="Glutathione-S-Trfase_C_sf"/>
</dbReference>
<evidence type="ECO:0000259" key="2">
    <source>
        <dbReference type="PROSITE" id="PS50405"/>
    </source>
</evidence>
<dbReference type="InterPro" id="IPR004045">
    <property type="entry name" value="Glutathione_S-Trfase_N"/>
</dbReference>
<dbReference type="EMBL" id="UINC01006384">
    <property type="protein sequence ID" value="SVA27201.1"/>
    <property type="molecule type" value="Genomic_DNA"/>
</dbReference>
<dbReference type="InterPro" id="IPR010987">
    <property type="entry name" value="Glutathione-S-Trfase_C-like"/>
</dbReference>